<dbReference type="CDD" id="cd02549">
    <property type="entry name" value="Peptidase_C39A"/>
    <property type="match status" value="1"/>
</dbReference>
<proteinExistence type="predicted"/>
<protein>
    <submittedName>
        <fullName evidence="3">Peptidase C39 family protein</fullName>
    </submittedName>
</protein>
<dbReference type="InterPro" id="IPR039563">
    <property type="entry name" value="Peptidase_C39_single_dom"/>
</dbReference>
<gene>
    <name evidence="3" type="ORF">ABOD76_08430</name>
</gene>
<keyword evidence="1" id="KW-0732">Signal</keyword>
<dbReference type="AlphaFoldDB" id="A0AAU7UEH7"/>
<evidence type="ECO:0000256" key="1">
    <source>
        <dbReference type="SAM" id="SignalP"/>
    </source>
</evidence>
<evidence type="ECO:0000259" key="2">
    <source>
        <dbReference type="Pfam" id="PF13529"/>
    </source>
</evidence>
<dbReference type="RefSeq" id="WP_350244389.1">
    <property type="nucleotide sequence ID" value="NZ_CP158299.1"/>
</dbReference>
<sequence length="360" mass="37735">MRRPSAMIALALCCSAQARTMTYSHTATTVLSAPADFAGAALQGVVPAADGYTLAPGQKSGTLTGPPTAAAPFDELVPSWNARTPAGSSVTVEVRARKPGGDWTRYYSLGRWQSGEGRSSLNGQSDADGTLSTDTLSLKAKASGYQYRVTLQAGPGGGPTLSLLAFSTSEQARRAALLGQPGDRSAWGRVLDVAPRSQMPYPNGGEVWCSPTSTSMILKYWGIDVPVPQAAQATYDAAYQGTGNWPFNTAWAGSLGLRAFVARLPSLRAAEDYLRTGIPLAVSLGWRVGELPGAPIPSSSGHLMVLIGFDAAGNPVLNDPAAPTDATVRRSYPRAAFERLWLTHSGGTVYVIAPPDRALP</sequence>
<dbReference type="EMBL" id="CP158299">
    <property type="protein sequence ID" value="XBV86323.1"/>
    <property type="molecule type" value="Genomic_DNA"/>
</dbReference>
<feature type="domain" description="Peptidase C39-like" evidence="2">
    <location>
        <begin position="191"/>
        <end position="321"/>
    </location>
</feature>
<accession>A0AAU7UEH7</accession>
<evidence type="ECO:0000313" key="3">
    <source>
        <dbReference type="EMBL" id="XBV86323.1"/>
    </source>
</evidence>
<reference evidence="3" key="1">
    <citation type="submission" date="2024-06" db="EMBL/GenBank/DDBJ databases">
        <title>Draft Genome Sequence of Deinococcus sonorensis Type Strain KR-87, a Biofilm Producing Representative of the Genus Deinococcus.</title>
        <authorList>
            <person name="Boren L.S."/>
            <person name="Grosso R.A."/>
            <person name="Hugenberg-Cox A.N."/>
            <person name="Hill J.T.E."/>
            <person name="Albert C.M."/>
            <person name="Tuohy J.M."/>
        </authorList>
    </citation>
    <scope>NUCLEOTIDE SEQUENCE</scope>
    <source>
        <strain evidence="3">KR-87</strain>
    </source>
</reference>
<feature type="signal peptide" evidence="1">
    <location>
        <begin position="1"/>
        <end position="18"/>
    </location>
</feature>
<dbReference type="Pfam" id="PF13529">
    <property type="entry name" value="Peptidase_C39_2"/>
    <property type="match status" value="1"/>
</dbReference>
<name>A0AAU7UEH7_9DEIO</name>
<dbReference type="InterPro" id="IPR039564">
    <property type="entry name" value="Peptidase_C39-like"/>
</dbReference>
<feature type="chain" id="PRO_5043683637" evidence="1">
    <location>
        <begin position="19"/>
        <end position="360"/>
    </location>
</feature>
<dbReference type="Gene3D" id="3.90.70.10">
    <property type="entry name" value="Cysteine proteinases"/>
    <property type="match status" value="1"/>
</dbReference>
<dbReference type="KEGG" id="dsc:ABOD76_08430"/>
<organism evidence="3">
    <name type="scientific">Deinococcus sonorensis KR-87</name>
    <dbReference type="NCBI Taxonomy" id="694439"/>
    <lineage>
        <taxon>Bacteria</taxon>
        <taxon>Thermotogati</taxon>
        <taxon>Deinococcota</taxon>
        <taxon>Deinococci</taxon>
        <taxon>Deinococcales</taxon>
        <taxon>Deinococcaceae</taxon>
        <taxon>Deinococcus</taxon>
    </lineage>
</organism>